<evidence type="ECO:0000313" key="3">
    <source>
        <dbReference type="EMBL" id="OWA53351.1"/>
    </source>
</evidence>
<feature type="signal peptide" evidence="2">
    <location>
        <begin position="1"/>
        <end position="29"/>
    </location>
</feature>
<evidence type="ECO:0000256" key="2">
    <source>
        <dbReference type="SAM" id="SignalP"/>
    </source>
</evidence>
<organism evidence="3 4">
    <name type="scientific">Hypsibius exemplaris</name>
    <name type="common">Freshwater tardigrade</name>
    <dbReference type="NCBI Taxonomy" id="2072580"/>
    <lineage>
        <taxon>Eukaryota</taxon>
        <taxon>Metazoa</taxon>
        <taxon>Ecdysozoa</taxon>
        <taxon>Tardigrada</taxon>
        <taxon>Eutardigrada</taxon>
        <taxon>Parachela</taxon>
        <taxon>Hypsibioidea</taxon>
        <taxon>Hypsibiidae</taxon>
        <taxon>Hypsibius</taxon>
    </lineage>
</organism>
<feature type="chain" id="PRO_5040997699" evidence="2">
    <location>
        <begin position="30"/>
        <end position="108"/>
    </location>
</feature>
<accession>A0A9X6NMV8</accession>
<gene>
    <name evidence="3" type="ORF">BV898_17784</name>
</gene>
<feature type="compositionally biased region" description="Low complexity" evidence="1">
    <location>
        <begin position="37"/>
        <end position="53"/>
    </location>
</feature>
<dbReference type="AlphaFoldDB" id="A0A9X6NMV8"/>
<dbReference type="EMBL" id="MTYJ01000315">
    <property type="protein sequence ID" value="OWA53351.1"/>
    <property type="molecule type" value="Genomic_DNA"/>
</dbReference>
<sequence length="108" mass="11668">MDKSFQGLVLCSCVLIILSLELSTSTVDGATSTVDGATPSANGATPTTSTTRAPADTLLRNINRHQGSIQNSVWTQVIYPLATPKSTNWPTFCGCSLRSIMCCDWWKR</sequence>
<name>A0A9X6NMV8_HYPEX</name>
<evidence type="ECO:0000256" key="1">
    <source>
        <dbReference type="SAM" id="MobiDB-lite"/>
    </source>
</evidence>
<reference evidence="4" key="1">
    <citation type="submission" date="2017-01" db="EMBL/GenBank/DDBJ databases">
        <title>Comparative genomics of anhydrobiosis in the tardigrade Hypsibius dujardini.</title>
        <authorList>
            <person name="Yoshida Y."/>
            <person name="Koutsovoulos G."/>
            <person name="Laetsch D."/>
            <person name="Stevens L."/>
            <person name="Kumar S."/>
            <person name="Horikawa D."/>
            <person name="Ishino K."/>
            <person name="Komine S."/>
            <person name="Tomita M."/>
            <person name="Blaxter M."/>
            <person name="Arakawa K."/>
        </authorList>
    </citation>
    <scope>NUCLEOTIDE SEQUENCE [LARGE SCALE GENOMIC DNA]</scope>
    <source>
        <strain evidence="4">Z151</strain>
    </source>
</reference>
<evidence type="ECO:0000313" key="4">
    <source>
        <dbReference type="Proteomes" id="UP000192578"/>
    </source>
</evidence>
<comment type="caution">
    <text evidence="3">The sequence shown here is derived from an EMBL/GenBank/DDBJ whole genome shotgun (WGS) entry which is preliminary data.</text>
</comment>
<protein>
    <submittedName>
        <fullName evidence="3">Uncharacterized protein</fullName>
    </submittedName>
</protein>
<keyword evidence="2" id="KW-0732">Signal</keyword>
<keyword evidence="4" id="KW-1185">Reference proteome</keyword>
<proteinExistence type="predicted"/>
<dbReference type="Proteomes" id="UP000192578">
    <property type="component" value="Unassembled WGS sequence"/>
</dbReference>
<feature type="region of interest" description="Disordered" evidence="1">
    <location>
        <begin position="31"/>
        <end position="53"/>
    </location>
</feature>